<dbReference type="InterPro" id="IPR021919">
    <property type="entry name" value="CCB1"/>
</dbReference>
<dbReference type="Proteomes" id="UP000177870">
    <property type="component" value="Chromosome"/>
</dbReference>
<evidence type="ECO:0000256" key="1">
    <source>
        <dbReference type="SAM" id="Phobius"/>
    </source>
</evidence>
<name>A0A1D8TRU3_9CYAN</name>
<sequence>MNTTILASTLWLTLLLAVGLFFFIRASVKDRIQQVKLASPETEESLLNQLKQYFYQRAYQVVAVDAATNQVTFQGIVRPSWFMAIFLTVLAACGILCLSLVLSILFPTLTKVFLGLVALAPVAGVFYWKKAERLEQVSLKLESASTQAPGDQGAAEQCLVIVTGHRDELIQLQQSVKLKPLS</sequence>
<dbReference type="PANTHER" id="PTHR35302:SF1">
    <property type="entry name" value="PROTEIN COFACTOR ASSEMBLY OF COMPLEX C SUBUNIT B CCB1, CHLOROPLASTIC"/>
    <property type="match status" value="1"/>
</dbReference>
<gene>
    <name evidence="2" type="ORF">BJP34_13660</name>
</gene>
<evidence type="ECO:0000313" key="2">
    <source>
        <dbReference type="EMBL" id="AOX00360.1"/>
    </source>
</evidence>
<dbReference type="OrthoDB" id="513241at2"/>
<proteinExistence type="predicted"/>
<feature type="transmembrane region" description="Helical" evidence="1">
    <location>
        <begin position="112"/>
        <end position="128"/>
    </location>
</feature>
<dbReference type="EMBL" id="CP017599">
    <property type="protein sequence ID" value="AOX00360.1"/>
    <property type="molecule type" value="Genomic_DNA"/>
</dbReference>
<keyword evidence="1" id="KW-1133">Transmembrane helix</keyword>
<feature type="transmembrane region" description="Helical" evidence="1">
    <location>
        <begin position="6"/>
        <end position="24"/>
    </location>
</feature>
<dbReference type="RefSeq" id="WP_070392822.1">
    <property type="nucleotide sequence ID" value="NZ_CP017599.1"/>
</dbReference>
<dbReference type="Pfam" id="PF12046">
    <property type="entry name" value="CCB1"/>
    <property type="match status" value="1"/>
</dbReference>
<feature type="transmembrane region" description="Helical" evidence="1">
    <location>
        <begin position="81"/>
        <end position="106"/>
    </location>
</feature>
<evidence type="ECO:0008006" key="4">
    <source>
        <dbReference type="Google" id="ProtNLM"/>
    </source>
</evidence>
<organism evidence="2 3">
    <name type="scientific">Moorena producens PAL-8-15-08-1</name>
    <dbReference type="NCBI Taxonomy" id="1458985"/>
    <lineage>
        <taxon>Bacteria</taxon>
        <taxon>Bacillati</taxon>
        <taxon>Cyanobacteriota</taxon>
        <taxon>Cyanophyceae</taxon>
        <taxon>Coleofasciculales</taxon>
        <taxon>Coleofasciculaceae</taxon>
        <taxon>Moorena</taxon>
    </lineage>
</organism>
<evidence type="ECO:0000313" key="3">
    <source>
        <dbReference type="Proteomes" id="UP000177870"/>
    </source>
</evidence>
<dbReference type="KEGG" id="mpro:BJP34_13660"/>
<dbReference type="PANTHER" id="PTHR35302">
    <property type="match status" value="1"/>
</dbReference>
<keyword evidence="1" id="KW-0812">Transmembrane</keyword>
<protein>
    <recommendedName>
        <fullName evidence="4">Cofactor assembly of complex C subunit B</fullName>
    </recommendedName>
</protein>
<accession>A0A1D8TRU3</accession>
<dbReference type="AlphaFoldDB" id="A0A1D8TRU3"/>
<dbReference type="STRING" id="1458985.BJP34_13660"/>
<reference evidence="3" key="1">
    <citation type="submission" date="2016-10" db="EMBL/GenBank/DDBJ databases">
        <title>Comparative genomics uncovers the prolific and rare metabolic potential of the cyanobacterial genus Moorea.</title>
        <authorList>
            <person name="Leao T."/>
            <person name="Castelao G."/>
            <person name="Korobeynikov A."/>
            <person name="Monroe E.A."/>
            <person name="Podell S."/>
            <person name="Glukhov E."/>
            <person name="Allen E."/>
            <person name="Gerwick W.H."/>
            <person name="Gerwick L."/>
        </authorList>
    </citation>
    <scope>NUCLEOTIDE SEQUENCE [LARGE SCALE GENOMIC DNA]</scope>
    <source>
        <strain evidence="3">PAL-8-15-08-1</strain>
    </source>
</reference>
<keyword evidence="1" id="KW-0472">Membrane</keyword>